<dbReference type="AlphaFoldDB" id="A0A495R5X4"/>
<evidence type="ECO:0000313" key="4">
    <source>
        <dbReference type="Proteomes" id="UP000268233"/>
    </source>
</evidence>
<gene>
    <name evidence="3" type="ORF">BDK61_2038</name>
</gene>
<keyword evidence="1" id="KW-1133">Transmembrane helix</keyword>
<keyword evidence="4" id="KW-1185">Reference proteome</keyword>
<feature type="transmembrane region" description="Helical" evidence="1">
    <location>
        <begin position="49"/>
        <end position="72"/>
    </location>
</feature>
<feature type="domain" description="Low-salt glycan biosynthesis hexosyltransferase Agl6 C-terminal transmembrane region" evidence="2">
    <location>
        <begin position="17"/>
        <end position="72"/>
    </location>
</feature>
<dbReference type="EMBL" id="RBWW01000001">
    <property type="protein sequence ID" value="RKS82725.1"/>
    <property type="molecule type" value="Genomic_DNA"/>
</dbReference>
<protein>
    <recommendedName>
        <fullName evidence="2">Low-salt glycan biosynthesis hexosyltransferase Agl6 C-terminal transmembrane region domain-containing protein</fullName>
    </recommendedName>
</protein>
<dbReference type="Proteomes" id="UP000268233">
    <property type="component" value="Unassembled WGS sequence"/>
</dbReference>
<evidence type="ECO:0000259" key="2">
    <source>
        <dbReference type="Pfam" id="PF26629"/>
    </source>
</evidence>
<evidence type="ECO:0000313" key="3">
    <source>
        <dbReference type="EMBL" id="RKS82725.1"/>
    </source>
</evidence>
<accession>A0A495R5X4</accession>
<sequence>MASVCGALRFSKAITVIIAAAVCILYLAVMFGQWLLAGEEALPSATATLLASTVVVLGLQTVFGSLFMSMLADNS</sequence>
<dbReference type="Pfam" id="PF26629">
    <property type="entry name" value="GT2_TM_C"/>
    <property type="match status" value="1"/>
</dbReference>
<proteinExistence type="predicted"/>
<organism evidence="3 4">
    <name type="scientific">Haloarcula quadrata</name>
    <dbReference type="NCBI Taxonomy" id="182779"/>
    <lineage>
        <taxon>Archaea</taxon>
        <taxon>Methanobacteriati</taxon>
        <taxon>Methanobacteriota</taxon>
        <taxon>Stenosarchaea group</taxon>
        <taxon>Halobacteria</taxon>
        <taxon>Halobacteriales</taxon>
        <taxon>Haloarculaceae</taxon>
        <taxon>Haloarcula</taxon>
    </lineage>
</organism>
<name>A0A495R5X4_9EURY</name>
<dbReference type="InterPro" id="IPR058718">
    <property type="entry name" value="Agl6_TM_C"/>
</dbReference>
<dbReference type="RefSeq" id="WP_244209748.1">
    <property type="nucleotide sequence ID" value="NZ_RBWW01000001.1"/>
</dbReference>
<comment type="caution">
    <text evidence="3">The sequence shown here is derived from an EMBL/GenBank/DDBJ whole genome shotgun (WGS) entry which is preliminary data.</text>
</comment>
<feature type="transmembrane region" description="Helical" evidence="1">
    <location>
        <begin position="12"/>
        <end position="37"/>
    </location>
</feature>
<evidence type="ECO:0000256" key="1">
    <source>
        <dbReference type="SAM" id="Phobius"/>
    </source>
</evidence>
<keyword evidence="1" id="KW-0812">Transmembrane</keyword>
<keyword evidence="1" id="KW-0472">Membrane</keyword>
<reference evidence="3 4" key="1">
    <citation type="submission" date="2018-10" db="EMBL/GenBank/DDBJ databases">
        <title>Genomic Encyclopedia of Archaeal and Bacterial Type Strains, Phase II (KMG-II): from individual species to whole genera.</title>
        <authorList>
            <person name="Goeker M."/>
        </authorList>
    </citation>
    <scope>NUCLEOTIDE SEQUENCE [LARGE SCALE GENOMIC DNA]</scope>
    <source>
        <strain evidence="3 4">DSM 11927</strain>
    </source>
</reference>